<accession>A0A2C6DR48</accession>
<dbReference type="Gene3D" id="2.150.10.10">
    <property type="entry name" value="Serralysin-like metalloprotease, C-terminal"/>
    <property type="match status" value="7"/>
</dbReference>
<reference evidence="3 5" key="3">
    <citation type="submission" date="2019-03" db="EMBL/GenBank/DDBJ databases">
        <authorList>
            <consortium name="Pathogen Informatics"/>
        </authorList>
    </citation>
    <scope>NUCLEOTIDE SEQUENCE [LARGE SCALE GENOMIC DNA]</scope>
    <source>
        <strain evidence="3 5">NCTC12282</strain>
    </source>
</reference>
<dbReference type="Pfam" id="PF00353">
    <property type="entry name" value="HemolysinCabind"/>
    <property type="match status" value="11"/>
</dbReference>
<dbReference type="RefSeq" id="WP_029093450.1">
    <property type="nucleotide sequence ID" value="NZ_CAADJA010000002.1"/>
</dbReference>
<dbReference type="EMBL" id="PDDX01000001">
    <property type="protein sequence ID" value="PHI31294.1"/>
    <property type="molecule type" value="Genomic_DNA"/>
</dbReference>
<keyword evidence="4" id="KW-1185">Reference proteome</keyword>
<protein>
    <submittedName>
        <fullName evidence="3">Cyclolysin</fullName>
    </submittedName>
</protein>
<evidence type="ECO:0000313" key="4">
    <source>
        <dbReference type="Proteomes" id="UP000224974"/>
    </source>
</evidence>
<evidence type="ECO:0000313" key="2">
    <source>
        <dbReference type="EMBL" id="PHI31294.1"/>
    </source>
</evidence>
<dbReference type="InterPro" id="IPR001343">
    <property type="entry name" value="Hemolysn_Ca-bd"/>
</dbReference>
<reference evidence="4" key="2">
    <citation type="submission" date="2017-09" db="EMBL/GenBank/DDBJ databases">
        <title>FDA dAtabase for Regulatory Grade micrObial Sequences (FDA-ARGOS): Supporting development and validation of Infectious Disease Dx tests.</title>
        <authorList>
            <person name="Minogue T."/>
            <person name="Wolcott M."/>
            <person name="Wasieloski L."/>
            <person name="Aguilar W."/>
            <person name="Moore D."/>
            <person name="Tallon L."/>
            <person name="Sadzewicz L."/>
            <person name="Ott S."/>
            <person name="Zhao X."/>
            <person name="Nagaraj S."/>
            <person name="Vavikolanu K."/>
            <person name="Aluvathingal J."/>
            <person name="Nadendla S."/>
            <person name="Sichtig H."/>
        </authorList>
    </citation>
    <scope>NUCLEOTIDE SEQUENCE [LARGE SCALE GENOMIC DNA]</scope>
    <source>
        <strain evidence="4">FDAARGOS_387</strain>
    </source>
</reference>
<keyword evidence="1" id="KW-0106">Calcium</keyword>
<evidence type="ECO:0000313" key="3">
    <source>
        <dbReference type="EMBL" id="VFS51596.1"/>
    </source>
</evidence>
<evidence type="ECO:0000256" key="1">
    <source>
        <dbReference type="ARBA" id="ARBA00022837"/>
    </source>
</evidence>
<dbReference type="OrthoDB" id="223957at2"/>
<dbReference type="STRING" id="1111728.GCA_000427805_03778"/>
<dbReference type="GO" id="GO:0005509">
    <property type="term" value="F:calcium ion binding"/>
    <property type="evidence" value="ECO:0007669"/>
    <property type="project" value="InterPro"/>
</dbReference>
<dbReference type="SUPFAM" id="SSF51120">
    <property type="entry name" value="beta-Roll"/>
    <property type="match status" value="7"/>
</dbReference>
<dbReference type="Proteomes" id="UP000373449">
    <property type="component" value="Unassembled WGS sequence"/>
</dbReference>
<proteinExistence type="predicted"/>
<sequence>MTNELPLPASPAVSIIPITYADNYIPLAFDQVELLISGPDLIIQSGEHKQLVLPLGAKLASLNQHLFTLSFSDGTVINSDDILSQAAIDTEAPGMNRAGKEVKGEPTVEVQPDQVVIKEIVNQVIIEDNTGGAVAEESEGQEDVTLTEVDNILPLPDQQTISQLLVMSKSSGSMPEVSGPGDFIEPGLPPERPGVTPNPNENDVTTMPLTLMQIAGTTDAQNHIWNGGSGNQEAAISGDWAVQYASTKIDLSGETANWTINVNNYQTIPEGMVARVLRLDDSSGDISVSGLPTGYSLITADSPEGRLYNLKPNELLLLYPQGNKASFELNFTYTSTAGVQVKESAKFVIVDNPSTNIDSDGRFQLGTVMNDVNVLGGSGDDHIIAGHQQGIYDGGAGHNTVDYSVSAQALVIDLSKGATSFAAGGNKQHSLINIQQVIGSNHGDTLMGNQFDNILRGGTGNDLLSGGGGNNTLDGGGGINTVSYAGAAGGVSVDLSAGSTSNNGAGGHDILLNIQNIIGSDYDDILIGDSGNNRIQAGKGDDILIGLGGNNYLDGGAGINTVSYERDIAGVSVDLSTGLANNGFGGTDTLVNIQKVIGSSFDDVLSSGRGYSHIDGGAGNDTLMIKGDMASRAILDGGLGDDLFIAGNGVNQFIGGGGFDSVDYSQARSGIDVNLTTGQVYDNGFGGMDTLDGISSIIGTGFADRFELGNGDHHINAGGGDDTIIAGSGNNHVDGGSGFNTIDYSSAANAINVDLTTGMVSHNGFGGQDNLTNINQVIGTKFNDVIGGGNGDDIIYGGDGNDTILGSLGSDLLYGGEGTNKLDYSRLTGGVTVDVINGQTTKSQGGQDTFSGFTQLTGSSGNDVFIMPKGNFTINGGEGMDTVDYSQLTVRIIVDLRSGRAYQADTASASFGEQYLSSIEKIILPNAVANAGSVVYTSTSGGVSIVGSKGNDTFYVMGGSNTFSSNGGADWVSYANSGAGVDVRVDANGNGSSIFNGYGGKDILYNISYLQGSSYNDYLAGNSILNGRNGNDTLEGTGTLAIAYYREVSTGIIADLSTGIVSNDGYGCQDTLININRIYGSDSGDVIYGNNNNNVINTYDGNDLIFGSKGNDSLNGGDGIDTVDYSLLNASVNANLTTNAVNKGVNGTDTLALVENLTGTQFDDVLTGNAGDNILTGGGGNDILIGGGGDDLLIGGNGFVTASYQTSTSGITANLRTGMVADGLGGNDILVQINKVLGSSYNDTFIITSVADLQNYTIDGGAGTDTLKKSGAGQTFNLTGSDFNISNIERFDFADRAVDNININFNDLFTGHGATSSISLNTDSFDVVQFSGVGWNQVANDADSTTWSNGSQTFNHTWA</sequence>
<evidence type="ECO:0000313" key="5">
    <source>
        <dbReference type="Proteomes" id="UP000373449"/>
    </source>
</evidence>
<organism evidence="2 4">
    <name type="scientific">Budvicia aquatica</name>
    <dbReference type="NCBI Taxonomy" id="82979"/>
    <lineage>
        <taxon>Bacteria</taxon>
        <taxon>Pseudomonadati</taxon>
        <taxon>Pseudomonadota</taxon>
        <taxon>Gammaproteobacteria</taxon>
        <taxon>Enterobacterales</taxon>
        <taxon>Budviciaceae</taxon>
        <taxon>Budvicia</taxon>
    </lineage>
</organism>
<dbReference type="InterPro" id="IPR018511">
    <property type="entry name" value="Hemolysin-typ_Ca-bd_CS"/>
</dbReference>
<dbReference type="EMBL" id="CAADJA010000002">
    <property type="protein sequence ID" value="VFS51596.1"/>
    <property type="molecule type" value="Genomic_DNA"/>
</dbReference>
<dbReference type="InterPro" id="IPR011049">
    <property type="entry name" value="Serralysin-like_metalloprot_C"/>
</dbReference>
<dbReference type="Proteomes" id="UP000224974">
    <property type="component" value="Unassembled WGS sequence"/>
</dbReference>
<gene>
    <name evidence="3" type="primary">cya_2</name>
    <name evidence="2" type="ORF">CRN84_19095</name>
    <name evidence="3" type="ORF">NCTC12282_05243</name>
</gene>
<reference evidence="2" key="1">
    <citation type="submission" date="2017-09" db="EMBL/GenBank/DDBJ databases">
        <title>FDA dAtabase for Regulatory Grade micrObial Sequences (FDA-ARGOS): Supporting development and validation of Infectious Disease Dx tests.</title>
        <authorList>
            <person name="Minogue T."/>
            <person name="Wolcott M."/>
            <person name="Wasieloski L."/>
            <person name="Aguilar W."/>
            <person name="Moore D."/>
            <person name="Tallon L.J."/>
            <person name="Sadzewicz L."/>
            <person name="Ott S."/>
            <person name="Zhao X."/>
            <person name="Nagaraj S."/>
            <person name="Vavikolanu K."/>
            <person name="Aluvathingal J."/>
            <person name="Nadendla S."/>
            <person name="Sichtig H."/>
        </authorList>
    </citation>
    <scope>NUCLEOTIDE SEQUENCE</scope>
    <source>
        <strain evidence="2">FDAARGOS_387</strain>
    </source>
</reference>
<name>A0A2C6DR48_9GAMM</name>
<dbReference type="PRINTS" id="PR00313">
    <property type="entry name" value="CABNDNGRPT"/>
</dbReference>
<dbReference type="PROSITE" id="PS00330">
    <property type="entry name" value="HEMOLYSIN_CALCIUM"/>
    <property type="match status" value="1"/>
</dbReference>